<reference evidence="2 3" key="1">
    <citation type="submission" date="2016-10" db="EMBL/GenBank/DDBJ databases">
        <authorList>
            <person name="de Groot N.N."/>
        </authorList>
    </citation>
    <scope>NUCLEOTIDE SEQUENCE [LARGE SCALE GENOMIC DNA]</scope>
    <source>
        <strain evidence="2 3">DSM 23142</strain>
    </source>
</reference>
<name>A0A1G7XM81_9MICO</name>
<feature type="domain" description="RES" evidence="1">
    <location>
        <begin position="177"/>
        <end position="337"/>
    </location>
</feature>
<gene>
    <name evidence="2" type="ORF">SAMN04489810_1469</name>
</gene>
<dbReference type="EMBL" id="LT629692">
    <property type="protein sequence ID" value="SDG85191.1"/>
    <property type="molecule type" value="Genomic_DNA"/>
</dbReference>
<dbReference type="STRING" id="370764.SAMN04489810_1469"/>
<keyword evidence="3" id="KW-1185">Reference proteome</keyword>
<dbReference type="OrthoDB" id="648213at2"/>
<dbReference type="AlphaFoldDB" id="A0A1G7XM81"/>
<protein>
    <submittedName>
        <fullName evidence="2">RES domain-containing protein</fullName>
    </submittedName>
</protein>
<dbReference type="SMART" id="SM00953">
    <property type="entry name" value="RES"/>
    <property type="match status" value="1"/>
</dbReference>
<sequence>MTERACADCFSAPSWIPNASPPEGAISDCSFGHSHNVRTWPTTAWIDSFARLFAIYEDSLAEEGEELHVRVQADWSIFSFTDVGLVRTFLMSAVPDHPLLVAGVRVRLRKSTDGRAADHSSTWARFSEEIRHQNRYFPKSAPNWEILEEALGESIATIASAATLYRGRLTQPNEAIPIEQMGAPPPSLAPPGRANPVGIPYLYLALESKTCVYETRVANYARIAIGTFRVQRDLKVLNLAEIDALDFFSTYEEIEDSGLQAIRVSLHRYLQSLGEELRRPVRSTDEPTDYIPTQYLCEMAKSLSFDGVLYSSSQRPGGRNVVLFNVDDAVCESVQTVVITSIEAEWETVPAPLTS</sequence>
<dbReference type="Pfam" id="PF08808">
    <property type="entry name" value="RES"/>
    <property type="match status" value="1"/>
</dbReference>
<evidence type="ECO:0000259" key="1">
    <source>
        <dbReference type="SMART" id="SM00953"/>
    </source>
</evidence>
<dbReference type="InterPro" id="IPR014914">
    <property type="entry name" value="RES_dom"/>
</dbReference>
<evidence type="ECO:0000313" key="2">
    <source>
        <dbReference type="EMBL" id="SDG85191.1"/>
    </source>
</evidence>
<accession>A0A1G7XM81</accession>
<dbReference type="Proteomes" id="UP000199009">
    <property type="component" value="Chromosome I"/>
</dbReference>
<proteinExistence type="predicted"/>
<evidence type="ECO:0000313" key="3">
    <source>
        <dbReference type="Proteomes" id="UP000199009"/>
    </source>
</evidence>
<dbReference type="RefSeq" id="WP_091488189.1">
    <property type="nucleotide sequence ID" value="NZ_LT629692.1"/>
</dbReference>
<organism evidence="2 3">
    <name type="scientific">Microbacterium pygmaeum</name>
    <dbReference type="NCBI Taxonomy" id="370764"/>
    <lineage>
        <taxon>Bacteria</taxon>
        <taxon>Bacillati</taxon>
        <taxon>Actinomycetota</taxon>
        <taxon>Actinomycetes</taxon>
        <taxon>Micrococcales</taxon>
        <taxon>Microbacteriaceae</taxon>
        <taxon>Microbacterium</taxon>
    </lineage>
</organism>